<feature type="domain" description="Cyclic nucleotide-binding" evidence="1">
    <location>
        <begin position="3"/>
        <end position="116"/>
    </location>
</feature>
<dbReference type="FunFam" id="2.60.120.10:FF:000249">
    <property type="entry name" value="Uncharacterized protein"/>
    <property type="match status" value="1"/>
</dbReference>
<reference evidence="2" key="1">
    <citation type="submission" date="2021-01" db="EMBL/GenBank/DDBJ databases">
        <authorList>
            <consortium name="Genoscope - CEA"/>
            <person name="William W."/>
        </authorList>
    </citation>
    <scope>NUCLEOTIDE SEQUENCE</scope>
</reference>
<evidence type="ECO:0000313" key="2">
    <source>
        <dbReference type="EMBL" id="CAD8130215.1"/>
    </source>
</evidence>
<evidence type="ECO:0000259" key="1">
    <source>
        <dbReference type="PROSITE" id="PS50042"/>
    </source>
</evidence>
<sequence>MQPFSLLNEQQFQQILHNYEELNLQGGCLLYREKQNAEALYLVIKGEVLVQIKEQVDNAAAQIQEQKYILIKNIGLFGSEQIVGDYELYLNKKYKQKLIRRTTISIVKSDSKIIRIPIKQILDVIEHGLSAKWLLSYLNEKYMNRRNSQLSILQLKDEQENRKILSFISPEFKKMILHQRNIMIRIKYRVIVINNYEDGNTEQNFFVLKKEINQQDKSLLKYLPKDQVLNKSNTLTGFSIEKFASTLKSRVKYTKLLSQLDEELACYRFHSTPTKTNGFSFKQAQTLTNIQSPQYKFNQTFKLN</sequence>
<gene>
    <name evidence="2" type="ORF">PSON_ATCC_30995.1.T2690017</name>
</gene>
<name>A0A8S1RT36_9CILI</name>
<protein>
    <recommendedName>
        <fullName evidence="1">Cyclic nucleotide-binding domain-containing protein</fullName>
    </recommendedName>
</protein>
<comment type="caution">
    <text evidence="2">The sequence shown here is derived from an EMBL/GenBank/DDBJ whole genome shotgun (WGS) entry which is preliminary data.</text>
</comment>
<dbReference type="PROSITE" id="PS50042">
    <property type="entry name" value="CNMP_BINDING_3"/>
    <property type="match status" value="1"/>
</dbReference>
<proteinExistence type="predicted"/>
<dbReference type="InterPro" id="IPR000595">
    <property type="entry name" value="cNMP-bd_dom"/>
</dbReference>
<accession>A0A8S1RT36</accession>
<evidence type="ECO:0000313" key="3">
    <source>
        <dbReference type="Proteomes" id="UP000692954"/>
    </source>
</evidence>
<organism evidence="2 3">
    <name type="scientific">Paramecium sonneborni</name>
    <dbReference type="NCBI Taxonomy" id="65129"/>
    <lineage>
        <taxon>Eukaryota</taxon>
        <taxon>Sar</taxon>
        <taxon>Alveolata</taxon>
        <taxon>Ciliophora</taxon>
        <taxon>Intramacronucleata</taxon>
        <taxon>Oligohymenophorea</taxon>
        <taxon>Peniculida</taxon>
        <taxon>Parameciidae</taxon>
        <taxon>Paramecium</taxon>
    </lineage>
</organism>
<keyword evidence="3" id="KW-1185">Reference proteome</keyword>
<dbReference type="EMBL" id="CAJJDN010000269">
    <property type="protein sequence ID" value="CAD8130215.1"/>
    <property type="molecule type" value="Genomic_DNA"/>
</dbReference>
<dbReference type="AlphaFoldDB" id="A0A8S1RT36"/>
<dbReference type="Proteomes" id="UP000692954">
    <property type="component" value="Unassembled WGS sequence"/>
</dbReference>